<feature type="transmembrane region" description="Helical" evidence="8">
    <location>
        <begin position="298"/>
        <end position="317"/>
    </location>
</feature>
<dbReference type="PANTHER" id="PTHR10464">
    <property type="entry name" value="UREA TRANSPORTER"/>
    <property type="match status" value="1"/>
</dbReference>
<evidence type="ECO:0000256" key="1">
    <source>
        <dbReference type="ARBA" id="ARBA00004651"/>
    </source>
</evidence>
<dbReference type="PANTHER" id="PTHR10464:SF4">
    <property type="entry name" value="UREA TRANSPORTER"/>
    <property type="match status" value="1"/>
</dbReference>
<feature type="transmembrane region" description="Helical" evidence="8">
    <location>
        <begin position="144"/>
        <end position="168"/>
    </location>
</feature>
<feature type="transmembrane region" description="Helical" evidence="8">
    <location>
        <begin position="274"/>
        <end position="292"/>
    </location>
</feature>
<dbReference type="OrthoDB" id="279428at2"/>
<dbReference type="InterPro" id="IPR029020">
    <property type="entry name" value="Ammonium/urea_transptr"/>
</dbReference>
<name>A0A4Q1ULK3_9BRAD</name>
<keyword evidence="4 8" id="KW-0812">Transmembrane</keyword>
<dbReference type="InterPro" id="IPR017807">
    <property type="entry name" value="Urea_transporter_bac"/>
</dbReference>
<evidence type="ECO:0000256" key="5">
    <source>
        <dbReference type="ARBA" id="ARBA00022989"/>
    </source>
</evidence>
<dbReference type="EMBL" id="MZXW01000050">
    <property type="protein sequence ID" value="RXT36428.1"/>
    <property type="molecule type" value="Genomic_DNA"/>
</dbReference>
<feature type="transmembrane region" description="Helical" evidence="8">
    <location>
        <begin position="110"/>
        <end position="132"/>
    </location>
</feature>
<dbReference type="NCBIfam" id="TIGR03441">
    <property type="entry name" value="urea_trans_yut"/>
    <property type="match status" value="1"/>
</dbReference>
<dbReference type="Proteomes" id="UP000290819">
    <property type="component" value="Unassembled WGS sequence"/>
</dbReference>
<dbReference type="AlphaFoldDB" id="A0A4Q1ULK3"/>
<comment type="similarity">
    <text evidence="2">Belongs to the urea transporter family.</text>
</comment>
<feature type="transmembrane region" description="Helical" evidence="8">
    <location>
        <begin position="36"/>
        <end position="54"/>
    </location>
</feature>
<evidence type="ECO:0000256" key="6">
    <source>
        <dbReference type="ARBA" id="ARBA00023136"/>
    </source>
</evidence>
<dbReference type="PIRSF" id="PIRSF016502">
    <property type="entry name" value="Urea_transporter"/>
    <property type="match status" value="1"/>
</dbReference>
<evidence type="ECO:0000313" key="10">
    <source>
        <dbReference type="Proteomes" id="UP000290819"/>
    </source>
</evidence>
<keyword evidence="5 8" id="KW-1133">Transmembrane helix</keyword>
<dbReference type="GO" id="GO:0005886">
    <property type="term" value="C:plasma membrane"/>
    <property type="evidence" value="ECO:0007669"/>
    <property type="project" value="UniProtKB-SubCell"/>
</dbReference>
<keyword evidence="6 8" id="KW-0472">Membrane</keyword>
<dbReference type="RefSeq" id="WP_129274571.1">
    <property type="nucleotide sequence ID" value="NZ_MZXW01000050.1"/>
</dbReference>
<accession>A0A4Q1ULK3</accession>
<feature type="transmembrane region" description="Helical" evidence="8">
    <location>
        <begin position="246"/>
        <end position="267"/>
    </location>
</feature>
<evidence type="ECO:0000313" key="9">
    <source>
        <dbReference type="EMBL" id="RXT36428.1"/>
    </source>
</evidence>
<feature type="site" description="Important for channel permeability" evidence="7">
    <location>
        <position position="305"/>
    </location>
</feature>
<dbReference type="GO" id="GO:0015204">
    <property type="term" value="F:urea transmembrane transporter activity"/>
    <property type="evidence" value="ECO:0007669"/>
    <property type="project" value="InterPro"/>
</dbReference>
<proteinExistence type="inferred from homology"/>
<evidence type="ECO:0000256" key="8">
    <source>
        <dbReference type="SAM" id="Phobius"/>
    </source>
</evidence>
<gene>
    <name evidence="9" type="ORF">B5V03_32725</name>
</gene>
<evidence type="ECO:0000256" key="3">
    <source>
        <dbReference type="ARBA" id="ARBA00022475"/>
    </source>
</evidence>
<dbReference type="InterPro" id="IPR004937">
    <property type="entry name" value="Urea_transporter"/>
</dbReference>
<keyword evidence="10" id="KW-1185">Reference proteome</keyword>
<evidence type="ECO:0000256" key="2">
    <source>
        <dbReference type="ARBA" id="ARBA00005914"/>
    </source>
</evidence>
<protein>
    <submittedName>
        <fullName evidence="9">Urea transporter</fullName>
    </submittedName>
</protein>
<comment type="caution">
    <text evidence="9">The sequence shown here is derived from an EMBL/GenBank/DDBJ whole genome shotgun (WGS) entry which is preliminary data.</text>
</comment>
<organism evidence="9 10">
    <name type="scientific">Bradyrhizobium betae</name>
    <dbReference type="NCBI Taxonomy" id="244734"/>
    <lineage>
        <taxon>Bacteria</taxon>
        <taxon>Pseudomonadati</taxon>
        <taxon>Pseudomonadota</taxon>
        <taxon>Alphaproteobacteria</taxon>
        <taxon>Hyphomicrobiales</taxon>
        <taxon>Nitrobacteraceae</taxon>
        <taxon>Bradyrhizobium</taxon>
    </lineage>
</organism>
<keyword evidence="3" id="KW-1003">Cell membrane</keyword>
<feature type="transmembrane region" description="Helical" evidence="8">
    <location>
        <begin position="220"/>
        <end position="240"/>
    </location>
</feature>
<feature type="transmembrane region" description="Helical" evidence="8">
    <location>
        <begin position="86"/>
        <end position="104"/>
    </location>
</feature>
<evidence type="ECO:0000256" key="4">
    <source>
        <dbReference type="ARBA" id="ARBA00022692"/>
    </source>
</evidence>
<dbReference type="Pfam" id="PF03253">
    <property type="entry name" value="UT"/>
    <property type="match status" value="1"/>
</dbReference>
<sequence length="338" mass="35144">MIKILAKWESLSASSGIVRFLDINLRSIGQVMFQDNPLTGLLFLAAIAWGSYAAGVPRVAIAGVLAVVVANVTAQWLNADQASLHAGLYGYNGVLVGLALTTFLSPNALMWVYVVLGASVSVIAMLGTVNALKPWGVSSLTFPFVLTTWLLLLATYGFSGLTGAALPAGDVVTAFQRYEVNPLELIDLVQGVLQSISQVFLKASGVAGLLLLAGLAVNSWAAAAFALAGAILAVLAAHLFGAESELVTGGLLGFSPVLTAIALGAVFYRPSWRVAIYAMLGTLVTVIAQAALNVALTPLAIPALTAPFVLITWIFLLPRQCFEPASTATDDAATARTT</sequence>
<dbReference type="Gene3D" id="1.10.3430.10">
    <property type="entry name" value="Ammonium transporter AmtB like domains"/>
    <property type="match status" value="1"/>
</dbReference>
<evidence type="ECO:0000256" key="7">
    <source>
        <dbReference type="PIRSR" id="PIRSR016502-1"/>
    </source>
</evidence>
<reference evidence="9 10" key="1">
    <citation type="submission" date="2017-03" db="EMBL/GenBank/DDBJ databases">
        <authorList>
            <person name="Safronova V.I."/>
            <person name="Sazanova A.L."/>
            <person name="Chirak E.R."/>
        </authorList>
    </citation>
    <scope>NUCLEOTIDE SEQUENCE [LARGE SCALE GENOMIC DNA]</scope>
    <source>
        <strain evidence="9 10">Opo-243</strain>
    </source>
</reference>
<comment type="subcellular location">
    <subcellularLocation>
        <location evidence="1">Cell membrane</location>
        <topology evidence="1">Multi-pass membrane protein</topology>
    </subcellularLocation>
</comment>